<accession>A0A314XPW1</accession>
<protein>
    <recommendedName>
        <fullName evidence="4">Proliferating cell nuclear antigen PCNA N-terminal domain-containing protein</fullName>
    </recommendedName>
</protein>
<keyword evidence="3" id="KW-1185">Reference proteome</keyword>
<evidence type="ECO:0000313" key="2">
    <source>
        <dbReference type="EMBL" id="PQP98878.1"/>
    </source>
</evidence>
<dbReference type="GO" id="GO:0006298">
    <property type="term" value="P:mismatch repair"/>
    <property type="evidence" value="ECO:0007669"/>
    <property type="project" value="TreeGrafter"/>
</dbReference>
<dbReference type="PANTHER" id="PTHR11352">
    <property type="entry name" value="PROLIFERATING CELL NUCLEAR ANTIGEN"/>
    <property type="match status" value="1"/>
</dbReference>
<proteinExistence type="predicted"/>
<dbReference type="InterPro" id="IPR000730">
    <property type="entry name" value="Pr_cel_nuc_antig"/>
</dbReference>
<dbReference type="PANTHER" id="PTHR11352:SF0">
    <property type="entry name" value="PROLIFERATING CELL NUCLEAR ANTIGEN"/>
    <property type="match status" value="1"/>
</dbReference>
<dbReference type="STRING" id="2094558.A0A314XPW1"/>
<name>A0A314XPW1_PRUYE</name>
<dbReference type="Gene3D" id="3.70.10.10">
    <property type="match status" value="1"/>
</dbReference>
<dbReference type="GO" id="GO:0030337">
    <property type="term" value="F:DNA polymerase processivity factor activity"/>
    <property type="evidence" value="ECO:0007669"/>
    <property type="project" value="InterPro"/>
</dbReference>
<dbReference type="GO" id="GO:0019985">
    <property type="term" value="P:translesion synthesis"/>
    <property type="evidence" value="ECO:0007669"/>
    <property type="project" value="TreeGrafter"/>
</dbReference>
<dbReference type="EMBL" id="PJQY01001864">
    <property type="protein sequence ID" value="PQP98878.1"/>
    <property type="molecule type" value="Genomic_DNA"/>
</dbReference>
<dbReference type="GO" id="GO:0006272">
    <property type="term" value="P:leading strand elongation"/>
    <property type="evidence" value="ECO:0007669"/>
    <property type="project" value="TreeGrafter"/>
</dbReference>
<comment type="caution">
    <text evidence="1">The sequence shown here is derived from an EMBL/GenBank/DDBJ whole genome shotgun (WGS) entry which is preliminary data.</text>
</comment>
<gene>
    <name evidence="2" type="ORF">Pyn_05112</name>
    <name evidence="1" type="ORF">Pyn_30127</name>
</gene>
<sequence length="255" mass="28574">MYQFSLDPTGFLLRQAVSTVMQVQKGHRYCDLCISPNSVTFGISVTDPSTGIPNIYFTLPMEPSNFYTFRCRRILYLKVDIRKMHDQLLRATAYDFLSLSGDITLDHIDFELVDARTKQIKATEIPVISSNYGRIAIPRLFREYQVIVGIPAEMFRIMILTLHQIGFEAYAEVRDTVVFLGVGNQAVALPKDEKCIIEGDVGILLFSIENIKALVSASILSKMVWLLGQSGGPFAALNFPFGNLGNVLFYFGPVL</sequence>
<dbReference type="AlphaFoldDB" id="A0A314XPW1"/>
<dbReference type="GO" id="GO:0006275">
    <property type="term" value="P:regulation of DNA replication"/>
    <property type="evidence" value="ECO:0007669"/>
    <property type="project" value="InterPro"/>
</dbReference>
<dbReference type="GO" id="GO:0043626">
    <property type="term" value="C:PCNA complex"/>
    <property type="evidence" value="ECO:0007669"/>
    <property type="project" value="TreeGrafter"/>
</dbReference>
<dbReference type="EMBL" id="PJQY01002151">
    <property type="protein sequence ID" value="PQP96052.1"/>
    <property type="molecule type" value="Genomic_DNA"/>
</dbReference>
<dbReference type="Proteomes" id="UP000250321">
    <property type="component" value="Unassembled WGS sequence"/>
</dbReference>
<organism evidence="1 3">
    <name type="scientific">Prunus yedoensis var. nudiflora</name>
    <dbReference type="NCBI Taxonomy" id="2094558"/>
    <lineage>
        <taxon>Eukaryota</taxon>
        <taxon>Viridiplantae</taxon>
        <taxon>Streptophyta</taxon>
        <taxon>Embryophyta</taxon>
        <taxon>Tracheophyta</taxon>
        <taxon>Spermatophyta</taxon>
        <taxon>Magnoliopsida</taxon>
        <taxon>eudicotyledons</taxon>
        <taxon>Gunneridae</taxon>
        <taxon>Pentapetalae</taxon>
        <taxon>rosids</taxon>
        <taxon>fabids</taxon>
        <taxon>Rosales</taxon>
        <taxon>Rosaceae</taxon>
        <taxon>Amygdaloideae</taxon>
        <taxon>Amygdaleae</taxon>
        <taxon>Prunus</taxon>
    </lineage>
</organism>
<evidence type="ECO:0008006" key="4">
    <source>
        <dbReference type="Google" id="ProtNLM"/>
    </source>
</evidence>
<dbReference type="OrthoDB" id="1152552at2759"/>
<evidence type="ECO:0000313" key="3">
    <source>
        <dbReference type="Proteomes" id="UP000250321"/>
    </source>
</evidence>
<reference evidence="1 3" key="1">
    <citation type="submission" date="2018-02" db="EMBL/GenBank/DDBJ databases">
        <title>Draft genome of wild Prunus yedoensis var. nudiflora.</title>
        <authorList>
            <person name="Baek S."/>
            <person name="Kim J.-H."/>
            <person name="Choi K."/>
            <person name="Kim G.-B."/>
            <person name="Cho A."/>
            <person name="Jang H."/>
            <person name="Shin C.-H."/>
            <person name="Yu H.-J."/>
            <person name="Mun J.-H."/>
        </authorList>
    </citation>
    <scope>NUCLEOTIDE SEQUENCE [LARGE SCALE GENOMIC DNA]</scope>
    <source>
        <strain evidence="3">cv. Jeju island</strain>
        <tissue evidence="1">Leaf</tissue>
    </source>
</reference>
<dbReference type="GO" id="GO:0003677">
    <property type="term" value="F:DNA binding"/>
    <property type="evidence" value="ECO:0007669"/>
    <property type="project" value="InterPro"/>
</dbReference>
<evidence type="ECO:0000313" key="1">
    <source>
        <dbReference type="EMBL" id="PQP96052.1"/>
    </source>
</evidence>